<dbReference type="Proteomes" id="UP001151760">
    <property type="component" value="Unassembled WGS sequence"/>
</dbReference>
<reference evidence="1" key="1">
    <citation type="journal article" date="2022" name="Int. J. Mol. Sci.">
        <title>Draft Genome of Tanacetum Coccineum: Genomic Comparison of Closely Related Tanacetum-Family Plants.</title>
        <authorList>
            <person name="Yamashiro T."/>
            <person name="Shiraishi A."/>
            <person name="Nakayama K."/>
            <person name="Satake H."/>
        </authorList>
    </citation>
    <scope>NUCLEOTIDE SEQUENCE</scope>
</reference>
<dbReference type="EMBL" id="BQNB010016933">
    <property type="protein sequence ID" value="GJT57460.1"/>
    <property type="molecule type" value="Genomic_DNA"/>
</dbReference>
<sequence>MNTTVNVNSSVAMNDSVNYVEKCNKRLELEAELIKQHNMVEKDEYNTLLKRKGFCHNIIKNDHMKLKGMDIGDNAAIVSNATTIAPGMYKLDPVTLARKDKNNRETHIYYLKHTMEQADILREIVEQAKSLNPLDS</sequence>
<keyword evidence="2" id="KW-1185">Reference proteome</keyword>
<accession>A0ABQ5F2H2</accession>
<reference evidence="1" key="2">
    <citation type="submission" date="2022-01" db="EMBL/GenBank/DDBJ databases">
        <authorList>
            <person name="Yamashiro T."/>
            <person name="Shiraishi A."/>
            <person name="Satake H."/>
            <person name="Nakayama K."/>
        </authorList>
    </citation>
    <scope>NUCLEOTIDE SEQUENCE</scope>
</reference>
<evidence type="ECO:0000313" key="2">
    <source>
        <dbReference type="Proteomes" id="UP001151760"/>
    </source>
</evidence>
<proteinExistence type="predicted"/>
<gene>
    <name evidence="1" type="ORF">Tco_0992514</name>
</gene>
<comment type="caution">
    <text evidence="1">The sequence shown here is derived from an EMBL/GenBank/DDBJ whole genome shotgun (WGS) entry which is preliminary data.</text>
</comment>
<evidence type="ECO:0000313" key="1">
    <source>
        <dbReference type="EMBL" id="GJT57460.1"/>
    </source>
</evidence>
<organism evidence="1 2">
    <name type="scientific">Tanacetum coccineum</name>
    <dbReference type="NCBI Taxonomy" id="301880"/>
    <lineage>
        <taxon>Eukaryota</taxon>
        <taxon>Viridiplantae</taxon>
        <taxon>Streptophyta</taxon>
        <taxon>Embryophyta</taxon>
        <taxon>Tracheophyta</taxon>
        <taxon>Spermatophyta</taxon>
        <taxon>Magnoliopsida</taxon>
        <taxon>eudicotyledons</taxon>
        <taxon>Gunneridae</taxon>
        <taxon>Pentapetalae</taxon>
        <taxon>asterids</taxon>
        <taxon>campanulids</taxon>
        <taxon>Asterales</taxon>
        <taxon>Asteraceae</taxon>
        <taxon>Asteroideae</taxon>
        <taxon>Anthemideae</taxon>
        <taxon>Anthemidinae</taxon>
        <taxon>Tanacetum</taxon>
    </lineage>
</organism>
<name>A0ABQ5F2H2_9ASTR</name>
<protein>
    <submittedName>
        <fullName evidence="1">Uncharacterized protein</fullName>
    </submittedName>
</protein>